<dbReference type="EMBL" id="GBEZ01022232">
    <property type="protein sequence ID" value="JAC64594.1"/>
    <property type="molecule type" value="Transcribed_RNA"/>
</dbReference>
<dbReference type="GO" id="GO:0005737">
    <property type="term" value="C:cytoplasm"/>
    <property type="evidence" value="ECO:0007669"/>
    <property type="project" value="TreeGrafter"/>
</dbReference>
<dbReference type="PANTHER" id="PTHR13774:SF17">
    <property type="entry name" value="PHENAZINE BIOSYNTHESIS-LIKE DOMAIN-CONTAINING PROTEIN"/>
    <property type="match status" value="1"/>
</dbReference>
<dbReference type="Pfam" id="PF02567">
    <property type="entry name" value="PhzC-PhzF"/>
    <property type="match status" value="1"/>
</dbReference>
<evidence type="ECO:0000256" key="1">
    <source>
        <dbReference type="ARBA" id="ARBA00008270"/>
    </source>
</evidence>
<proteinExistence type="inferred from homology"/>
<dbReference type="Gene3D" id="3.10.310.10">
    <property type="entry name" value="Diaminopimelate Epimerase, Chain A, domain 1"/>
    <property type="match status" value="1"/>
</dbReference>
<dbReference type="InterPro" id="IPR003719">
    <property type="entry name" value="Phenazine_PhzF-like"/>
</dbReference>
<dbReference type="PANTHER" id="PTHR13774">
    <property type="entry name" value="PHENAZINE BIOSYNTHESIS PROTEIN"/>
    <property type="match status" value="1"/>
</dbReference>
<dbReference type="GO" id="GO:0016853">
    <property type="term" value="F:isomerase activity"/>
    <property type="evidence" value="ECO:0007669"/>
    <property type="project" value="UniProtKB-KW"/>
</dbReference>
<keyword evidence="2" id="KW-0413">Isomerase</keyword>
<accession>A0A061R1J3</accession>
<sequence>MIVLDDTVSRAQLEGLKPNFTELRNSVGDAGIRGVIVTCKGDIHSGAEVLSRFFAPWLGVDEDPVTGSAHSLLCPYWCKRLHRDHLQGPQCSARGGDLTMEYNANENVVLIRGSAVTVIRGEILCDEE</sequence>
<comment type="similarity">
    <text evidence="1">Belongs to the PhzF family.</text>
</comment>
<reference evidence="3" key="1">
    <citation type="submission" date="2014-05" db="EMBL/GenBank/DDBJ databases">
        <title>The transcriptome of the halophilic microalga Tetraselmis sp. GSL018 isolated from the Great Salt Lake, Utah.</title>
        <authorList>
            <person name="Jinkerson R.E."/>
            <person name="D'Adamo S."/>
            <person name="Posewitz M.C."/>
        </authorList>
    </citation>
    <scope>NUCLEOTIDE SEQUENCE</scope>
    <source>
        <strain evidence="3">GSL018</strain>
    </source>
</reference>
<evidence type="ECO:0000313" key="3">
    <source>
        <dbReference type="EMBL" id="JAC64594.1"/>
    </source>
</evidence>
<evidence type="ECO:0000256" key="2">
    <source>
        <dbReference type="ARBA" id="ARBA00023235"/>
    </source>
</evidence>
<gene>
    <name evidence="3" type="ORF">TSPGSL018_17963</name>
</gene>
<name>A0A061R1J3_9CHLO</name>
<dbReference type="SUPFAM" id="SSF54506">
    <property type="entry name" value="Diaminopimelate epimerase-like"/>
    <property type="match status" value="1"/>
</dbReference>
<protein>
    <submittedName>
        <fullName evidence="3">Phenazine biosynthesis protein</fullName>
    </submittedName>
</protein>
<dbReference type="AlphaFoldDB" id="A0A061R1J3"/>
<organism evidence="3">
    <name type="scientific">Tetraselmis sp. GSL018</name>
    <dbReference type="NCBI Taxonomy" id="582737"/>
    <lineage>
        <taxon>Eukaryota</taxon>
        <taxon>Viridiplantae</taxon>
        <taxon>Chlorophyta</taxon>
        <taxon>core chlorophytes</taxon>
        <taxon>Chlorodendrophyceae</taxon>
        <taxon>Chlorodendrales</taxon>
        <taxon>Chlorodendraceae</taxon>
        <taxon>Tetraselmis</taxon>
    </lineage>
</organism>